<keyword evidence="5" id="KW-1185">Reference proteome</keyword>
<keyword evidence="1 2" id="KW-0238">DNA-binding</keyword>
<evidence type="ECO:0000313" key="5">
    <source>
        <dbReference type="Proteomes" id="UP001596378"/>
    </source>
</evidence>
<feature type="DNA-binding region" description="H-T-H motif" evidence="2">
    <location>
        <begin position="25"/>
        <end position="44"/>
    </location>
</feature>
<dbReference type="InterPro" id="IPR001647">
    <property type="entry name" value="HTH_TetR"/>
</dbReference>
<dbReference type="PROSITE" id="PS50977">
    <property type="entry name" value="HTH_TETR_2"/>
    <property type="match status" value="1"/>
</dbReference>
<evidence type="ECO:0000313" key="4">
    <source>
        <dbReference type="EMBL" id="MFC7151691.1"/>
    </source>
</evidence>
<proteinExistence type="predicted"/>
<feature type="domain" description="HTH tetR-type" evidence="3">
    <location>
        <begin position="2"/>
        <end position="62"/>
    </location>
</feature>
<dbReference type="RefSeq" id="WP_378050706.1">
    <property type="nucleotide sequence ID" value="NZ_JBHMDN010000029.1"/>
</dbReference>
<protein>
    <submittedName>
        <fullName evidence="4">TetR/AcrR family transcriptional regulator</fullName>
    </submittedName>
</protein>
<dbReference type="InterPro" id="IPR050624">
    <property type="entry name" value="HTH-type_Tx_Regulator"/>
</dbReference>
<organism evidence="4 5">
    <name type="scientific">Cohnella cellulosilytica</name>
    <dbReference type="NCBI Taxonomy" id="986710"/>
    <lineage>
        <taxon>Bacteria</taxon>
        <taxon>Bacillati</taxon>
        <taxon>Bacillota</taxon>
        <taxon>Bacilli</taxon>
        <taxon>Bacillales</taxon>
        <taxon>Paenibacillaceae</taxon>
        <taxon>Cohnella</taxon>
    </lineage>
</organism>
<name>A0ABW2FET9_9BACL</name>
<dbReference type="PANTHER" id="PTHR43479">
    <property type="entry name" value="ACREF/ENVCD OPERON REPRESSOR-RELATED"/>
    <property type="match status" value="1"/>
</dbReference>
<dbReference type="SUPFAM" id="SSF46689">
    <property type="entry name" value="Homeodomain-like"/>
    <property type="match status" value="1"/>
</dbReference>
<comment type="caution">
    <text evidence="4">The sequence shown here is derived from an EMBL/GenBank/DDBJ whole genome shotgun (WGS) entry which is preliminary data.</text>
</comment>
<dbReference type="EMBL" id="JBHTAI010000017">
    <property type="protein sequence ID" value="MFC7151691.1"/>
    <property type="molecule type" value="Genomic_DNA"/>
</dbReference>
<reference evidence="5" key="1">
    <citation type="journal article" date="2019" name="Int. J. Syst. Evol. Microbiol.">
        <title>The Global Catalogue of Microorganisms (GCM) 10K type strain sequencing project: providing services to taxonomists for standard genome sequencing and annotation.</title>
        <authorList>
            <consortium name="The Broad Institute Genomics Platform"/>
            <consortium name="The Broad Institute Genome Sequencing Center for Infectious Disease"/>
            <person name="Wu L."/>
            <person name="Ma J."/>
        </authorList>
    </citation>
    <scope>NUCLEOTIDE SEQUENCE [LARGE SCALE GENOMIC DNA]</scope>
    <source>
        <strain evidence="5">KCTC 12907</strain>
    </source>
</reference>
<dbReference type="Gene3D" id="1.10.357.10">
    <property type="entry name" value="Tetracycline Repressor, domain 2"/>
    <property type="match status" value="1"/>
</dbReference>
<evidence type="ECO:0000256" key="1">
    <source>
        <dbReference type="ARBA" id="ARBA00023125"/>
    </source>
</evidence>
<evidence type="ECO:0000256" key="2">
    <source>
        <dbReference type="PROSITE-ProRule" id="PRU00335"/>
    </source>
</evidence>
<accession>A0ABW2FET9</accession>
<gene>
    <name evidence="4" type="ORF">ACFQMJ_24395</name>
</gene>
<evidence type="ECO:0000259" key="3">
    <source>
        <dbReference type="PROSITE" id="PS50977"/>
    </source>
</evidence>
<dbReference type="Pfam" id="PF00440">
    <property type="entry name" value="TetR_N"/>
    <property type="match status" value="1"/>
</dbReference>
<sequence>MQDKKKLILEAAIRCFARKGFNATSIQEIVDELGMAKGSIYFYFKSKDDLLVSVIDYYGEMLYLEMREHPGETILPPREKFAIQLERQYRFVHQHLDFMKMLLKEPFTGLHPQIQQMIIRLRARSQLWNASHLMAIYGETATLYLADACALVSGMWSQYFEALLFGELVFDGRQLSRFITRRLDDLVNGMLRSEETPLLPPLDLVKLRCLAGVTEEDLTEELRLLAAIKSRIVSCEFSEVLRRDLNEALALLKEMIEMPSAGHRLLARGMLALLKQNGPSDLAETIDRLDGLIGSMEA</sequence>
<dbReference type="Proteomes" id="UP001596378">
    <property type="component" value="Unassembled WGS sequence"/>
</dbReference>
<dbReference type="PANTHER" id="PTHR43479:SF22">
    <property type="entry name" value="TRANSCRIPTIONAL REGULATOR, TETR FAMILY"/>
    <property type="match status" value="1"/>
</dbReference>
<dbReference type="Gene3D" id="1.10.10.60">
    <property type="entry name" value="Homeodomain-like"/>
    <property type="match status" value="1"/>
</dbReference>
<dbReference type="InterPro" id="IPR009057">
    <property type="entry name" value="Homeodomain-like_sf"/>
</dbReference>
<dbReference type="PRINTS" id="PR00455">
    <property type="entry name" value="HTHTETR"/>
</dbReference>